<dbReference type="FunCoup" id="Q2LYC0">
    <property type="interactions" value="348"/>
</dbReference>
<dbReference type="PROSITE" id="PS00903">
    <property type="entry name" value="CYT_DCMP_DEAMINASES_1"/>
    <property type="match status" value="1"/>
</dbReference>
<reference evidence="11 12" key="1">
    <citation type="journal article" date="2007" name="Proc. Natl. Acad. Sci. U.S.A.">
        <title>The genome of Syntrophus aciditrophicus: life at the thermodynamic limit of microbial growth.</title>
        <authorList>
            <person name="McInerney M.J."/>
            <person name="Rohlin L."/>
            <person name="Mouttaki H."/>
            <person name="Kim U."/>
            <person name="Krupp R.S."/>
            <person name="Rios-Hernandez L."/>
            <person name="Sieber J."/>
            <person name="Struchtemeyer C.G."/>
            <person name="Bhattacharyya A."/>
            <person name="Campbell J.W."/>
            <person name="Gunsalus R.P."/>
        </authorList>
    </citation>
    <scope>NUCLEOTIDE SEQUENCE [LARGE SCALE GENOMIC DNA]</scope>
    <source>
        <strain evidence="11 12">SB</strain>
    </source>
</reference>
<evidence type="ECO:0000256" key="5">
    <source>
        <dbReference type="ARBA" id="ARBA00022801"/>
    </source>
</evidence>
<dbReference type="InterPro" id="IPR016192">
    <property type="entry name" value="APOBEC/CMP_deaminase_Zn-bd"/>
</dbReference>
<feature type="binding site" evidence="8">
    <location>
        <position position="77"/>
    </location>
    <ligand>
        <name>Zn(2+)</name>
        <dbReference type="ChEBI" id="CHEBI:29105"/>
        <note>catalytic</note>
    </ligand>
</feature>
<feature type="region of interest" description="Disordered" evidence="9">
    <location>
        <begin position="1"/>
        <end position="27"/>
    </location>
</feature>
<dbReference type="AlphaFoldDB" id="Q2LYC0"/>
<feature type="binding site" evidence="8">
    <location>
        <position position="107"/>
    </location>
    <ligand>
        <name>Zn(2+)</name>
        <dbReference type="ChEBI" id="CHEBI:29105"/>
        <note>catalytic</note>
    </ligand>
</feature>
<evidence type="ECO:0000313" key="12">
    <source>
        <dbReference type="Proteomes" id="UP000001933"/>
    </source>
</evidence>
<sequence>MDTENGSAESDRNPGFPSGASETERDHDERWMRLALEEARLAASEGEVPIGAVIVRENEVIARSHNMPVDRHDPTAHAEILAIREAAEKMKNYRLTGMTLYVTLEPCIMCAGAILQARLKRLVYGTGDPKGGAVDSLYRLLQDSRLNHFVEVTGGVLQASCAEILSGFFREKRVTSPLLKSEGQVKS</sequence>
<feature type="active site" description="Proton donor" evidence="8">
    <location>
        <position position="79"/>
    </location>
</feature>
<dbReference type="HOGENOM" id="CLU_025810_3_0_7"/>
<evidence type="ECO:0000259" key="10">
    <source>
        <dbReference type="PROSITE" id="PS51747"/>
    </source>
</evidence>
<gene>
    <name evidence="8" type="primary">tadA</name>
    <name evidence="11" type="ORF">SYN_00164</name>
</gene>
<dbReference type="GO" id="GO:0002100">
    <property type="term" value="P:tRNA wobble adenosine to inosine editing"/>
    <property type="evidence" value="ECO:0007669"/>
    <property type="project" value="UniProtKB-UniRule"/>
</dbReference>
<dbReference type="Gene3D" id="3.40.140.10">
    <property type="entry name" value="Cytidine Deaminase, domain 2"/>
    <property type="match status" value="1"/>
</dbReference>
<dbReference type="SUPFAM" id="SSF53927">
    <property type="entry name" value="Cytidine deaminase-like"/>
    <property type="match status" value="1"/>
</dbReference>
<evidence type="ECO:0000256" key="3">
    <source>
        <dbReference type="ARBA" id="ARBA00022694"/>
    </source>
</evidence>
<evidence type="ECO:0000256" key="1">
    <source>
        <dbReference type="ARBA" id="ARBA00010669"/>
    </source>
</evidence>
<dbReference type="PANTHER" id="PTHR11079:SF202">
    <property type="entry name" value="TRNA-SPECIFIC ADENOSINE DEAMINASE"/>
    <property type="match status" value="1"/>
</dbReference>
<evidence type="ECO:0000256" key="4">
    <source>
        <dbReference type="ARBA" id="ARBA00022723"/>
    </source>
</evidence>
<evidence type="ECO:0000256" key="9">
    <source>
        <dbReference type="SAM" id="MobiDB-lite"/>
    </source>
</evidence>
<evidence type="ECO:0000256" key="8">
    <source>
        <dbReference type="HAMAP-Rule" id="MF_00972"/>
    </source>
</evidence>
<protein>
    <recommendedName>
        <fullName evidence="8">tRNA-specific adenosine deaminase</fullName>
        <ecNumber evidence="8">3.5.4.33</ecNumber>
    </recommendedName>
</protein>
<comment type="subunit">
    <text evidence="2 8">Homodimer.</text>
</comment>
<dbReference type="NCBIfam" id="NF008113">
    <property type="entry name" value="PRK10860.1"/>
    <property type="match status" value="1"/>
</dbReference>
<dbReference type="HAMAP" id="MF_00972">
    <property type="entry name" value="tRNA_aden_deaminase"/>
    <property type="match status" value="1"/>
</dbReference>
<keyword evidence="3 8" id="KW-0819">tRNA processing</keyword>
<evidence type="ECO:0000256" key="2">
    <source>
        <dbReference type="ARBA" id="ARBA00011738"/>
    </source>
</evidence>
<feature type="domain" description="CMP/dCMP-type deaminase" evidence="10">
    <location>
        <begin position="26"/>
        <end position="148"/>
    </location>
</feature>
<dbReference type="InterPro" id="IPR028883">
    <property type="entry name" value="tRNA_aden_deaminase"/>
</dbReference>
<name>Q2LYC0_SYNAS</name>
<dbReference type="InterPro" id="IPR016193">
    <property type="entry name" value="Cytidine_deaminase-like"/>
</dbReference>
<dbReference type="eggNOG" id="COG0590">
    <property type="taxonomic scope" value="Bacteria"/>
</dbReference>
<dbReference type="InterPro" id="IPR058535">
    <property type="entry name" value="MafB19-deam"/>
</dbReference>
<dbReference type="GO" id="GO:0008270">
    <property type="term" value="F:zinc ion binding"/>
    <property type="evidence" value="ECO:0007669"/>
    <property type="project" value="UniProtKB-UniRule"/>
</dbReference>
<evidence type="ECO:0000313" key="11">
    <source>
        <dbReference type="EMBL" id="ABC75955.1"/>
    </source>
</evidence>
<comment type="function">
    <text evidence="8">Catalyzes the deamination of adenosine to inosine at the wobble position 34 of tRNA(Arg2).</text>
</comment>
<organism evidence="11 12">
    <name type="scientific">Syntrophus aciditrophicus (strain SB)</name>
    <dbReference type="NCBI Taxonomy" id="56780"/>
    <lineage>
        <taxon>Bacteria</taxon>
        <taxon>Pseudomonadati</taxon>
        <taxon>Thermodesulfobacteriota</taxon>
        <taxon>Syntrophia</taxon>
        <taxon>Syntrophales</taxon>
        <taxon>Syntrophaceae</taxon>
        <taxon>Syntrophus</taxon>
    </lineage>
</organism>
<dbReference type="CDD" id="cd01285">
    <property type="entry name" value="nucleoside_deaminase"/>
    <property type="match status" value="1"/>
</dbReference>
<dbReference type="STRING" id="56780.SYN_00164"/>
<comment type="cofactor">
    <cofactor evidence="8">
        <name>Zn(2+)</name>
        <dbReference type="ChEBI" id="CHEBI:29105"/>
    </cofactor>
    <text evidence="8">Binds 1 zinc ion per subunit.</text>
</comment>
<dbReference type="Pfam" id="PF14437">
    <property type="entry name" value="MafB19-deam"/>
    <property type="match status" value="1"/>
</dbReference>
<dbReference type="FunFam" id="3.40.140.10:FF:000005">
    <property type="entry name" value="tRNA-specific adenosine deaminase"/>
    <property type="match status" value="1"/>
</dbReference>
<comment type="similarity">
    <text evidence="1">Belongs to the cytidine and deoxycytidylate deaminase family. ADAT2 subfamily.</text>
</comment>
<keyword evidence="5 8" id="KW-0378">Hydrolase</keyword>
<dbReference type="PANTHER" id="PTHR11079">
    <property type="entry name" value="CYTOSINE DEAMINASE FAMILY MEMBER"/>
    <property type="match status" value="1"/>
</dbReference>
<keyword evidence="6 8" id="KW-0862">Zinc</keyword>
<dbReference type="EC" id="3.5.4.33" evidence="8"/>
<proteinExistence type="inferred from homology"/>
<dbReference type="KEGG" id="sat:SYN_00164"/>
<dbReference type="RefSeq" id="WP_011415990.1">
    <property type="nucleotide sequence ID" value="NC_007759.1"/>
</dbReference>
<accession>Q2LYC0</accession>
<evidence type="ECO:0000256" key="7">
    <source>
        <dbReference type="ARBA" id="ARBA00048045"/>
    </source>
</evidence>
<dbReference type="PROSITE" id="PS51747">
    <property type="entry name" value="CYT_DCMP_DEAMINASES_2"/>
    <property type="match status" value="1"/>
</dbReference>
<dbReference type="GO" id="GO:0052717">
    <property type="term" value="F:tRNA-specific adenosine-34 deaminase activity"/>
    <property type="evidence" value="ECO:0007669"/>
    <property type="project" value="UniProtKB-UniRule"/>
</dbReference>
<dbReference type="InParanoid" id="Q2LYC0"/>
<dbReference type="InterPro" id="IPR002125">
    <property type="entry name" value="CMP_dCMP_dom"/>
</dbReference>
<keyword evidence="4 8" id="KW-0479">Metal-binding</keyword>
<dbReference type="Proteomes" id="UP000001933">
    <property type="component" value="Chromosome"/>
</dbReference>
<evidence type="ECO:0000256" key="6">
    <source>
        <dbReference type="ARBA" id="ARBA00022833"/>
    </source>
</evidence>
<keyword evidence="12" id="KW-1185">Reference proteome</keyword>
<comment type="catalytic activity">
    <reaction evidence="7 8">
        <text>adenosine(34) in tRNA + H2O + H(+) = inosine(34) in tRNA + NH4(+)</text>
        <dbReference type="Rhea" id="RHEA:43168"/>
        <dbReference type="Rhea" id="RHEA-COMP:10373"/>
        <dbReference type="Rhea" id="RHEA-COMP:10374"/>
        <dbReference type="ChEBI" id="CHEBI:15377"/>
        <dbReference type="ChEBI" id="CHEBI:15378"/>
        <dbReference type="ChEBI" id="CHEBI:28938"/>
        <dbReference type="ChEBI" id="CHEBI:74411"/>
        <dbReference type="ChEBI" id="CHEBI:82852"/>
        <dbReference type="EC" id="3.5.4.33"/>
    </reaction>
</comment>
<dbReference type="EMBL" id="CP000252">
    <property type="protein sequence ID" value="ABC75955.1"/>
    <property type="molecule type" value="Genomic_DNA"/>
</dbReference>
<feature type="binding site" evidence="8">
    <location>
        <position position="110"/>
    </location>
    <ligand>
        <name>Zn(2+)</name>
        <dbReference type="ChEBI" id="CHEBI:29105"/>
        <note>catalytic</note>
    </ligand>
</feature>